<keyword evidence="2" id="KW-0444">Lipid biosynthesis</keyword>
<keyword evidence="1" id="KW-1003">Cell membrane</keyword>
<dbReference type="GO" id="GO:0008654">
    <property type="term" value="P:phospholipid biosynthetic process"/>
    <property type="evidence" value="ECO:0007669"/>
    <property type="project" value="UniProtKB-KW"/>
</dbReference>
<evidence type="ECO:0000313" key="11">
    <source>
        <dbReference type="EMBL" id="GAH14111.1"/>
    </source>
</evidence>
<keyword evidence="9" id="KW-1208">Phospholipid metabolism</keyword>
<dbReference type="InterPro" id="IPR003811">
    <property type="entry name" value="G3P_acylTferase_PlsY"/>
</dbReference>
<feature type="transmembrane region" description="Helical" evidence="10">
    <location>
        <begin position="20"/>
        <end position="44"/>
    </location>
</feature>
<feature type="transmembrane region" description="Helical" evidence="10">
    <location>
        <begin position="81"/>
        <end position="98"/>
    </location>
</feature>
<keyword evidence="7 10" id="KW-0472">Membrane</keyword>
<evidence type="ECO:0000256" key="10">
    <source>
        <dbReference type="SAM" id="Phobius"/>
    </source>
</evidence>
<keyword evidence="4 10" id="KW-0812">Transmembrane</keyword>
<keyword evidence="6" id="KW-0443">Lipid metabolism</keyword>
<reference evidence="11" key="1">
    <citation type="journal article" date="2014" name="Front. Microbiol.">
        <title>High frequency of phylogenetically diverse reductive dehalogenase-homologous genes in deep subseafloor sedimentary metagenomes.</title>
        <authorList>
            <person name="Kawai M."/>
            <person name="Futagami T."/>
            <person name="Toyoda A."/>
            <person name="Takaki Y."/>
            <person name="Nishi S."/>
            <person name="Hori S."/>
            <person name="Arai W."/>
            <person name="Tsubouchi T."/>
            <person name="Morono Y."/>
            <person name="Uchiyama I."/>
            <person name="Ito T."/>
            <person name="Fujiyama A."/>
            <person name="Inagaki F."/>
            <person name="Takami H."/>
        </authorList>
    </citation>
    <scope>NUCLEOTIDE SEQUENCE</scope>
    <source>
        <strain evidence="11">Expedition CK06-06</strain>
    </source>
</reference>
<feature type="transmembrane region" description="Helical" evidence="10">
    <location>
        <begin position="161"/>
        <end position="181"/>
    </location>
</feature>
<evidence type="ECO:0000256" key="5">
    <source>
        <dbReference type="ARBA" id="ARBA00022989"/>
    </source>
</evidence>
<protein>
    <recommendedName>
        <fullName evidence="12">Acyl-phosphate glycerol 3-phosphate acyltransferase</fullName>
    </recommendedName>
</protein>
<evidence type="ECO:0000256" key="8">
    <source>
        <dbReference type="ARBA" id="ARBA00023209"/>
    </source>
</evidence>
<evidence type="ECO:0000256" key="2">
    <source>
        <dbReference type="ARBA" id="ARBA00022516"/>
    </source>
</evidence>
<gene>
    <name evidence="11" type="ORF">S01H4_56480</name>
</gene>
<evidence type="ECO:0000256" key="6">
    <source>
        <dbReference type="ARBA" id="ARBA00023098"/>
    </source>
</evidence>
<accession>X1CZY8</accession>
<dbReference type="GO" id="GO:0005886">
    <property type="term" value="C:plasma membrane"/>
    <property type="evidence" value="ECO:0007669"/>
    <property type="project" value="InterPro"/>
</dbReference>
<evidence type="ECO:0008006" key="12">
    <source>
        <dbReference type="Google" id="ProtNLM"/>
    </source>
</evidence>
<comment type="caution">
    <text evidence="11">The sequence shown here is derived from an EMBL/GenBank/DDBJ whole genome shotgun (WGS) entry which is preliminary data.</text>
</comment>
<dbReference type="PANTHER" id="PTHR30309">
    <property type="entry name" value="INNER MEMBRANE PROTEIN YGIH"/>
    <property type="match status" value="1"/>
</dbReference>
<evidence type="ECO:0000256" key="4">
    <source>
        <dbReference type="ARBA" id="ARBA00022692"/>
    </source>
</evidence>
<dbReference type="PANTHER" id="PTHR30309:SF0">
    <property type="entry name" value="GLYCEROL-3-PHOSPHATE ACYLTRANSFERASE-RELATED"/>
    <property type="match status" value="1"/>
</dbReference>
<feature type="non-terminal residue" evidence="11">
    <location>
        <position position="241"/>
    </location>
</feature>
<evidence type="ECO:0000256" key="9">
    <source>
        <dbReference type="ARBA" id="ARBA00023264"/>
    </source>
</evidence>
<dbReference type="EMBL" id="BART01032730">
    <property type="protein sequence ID" value="GAH14111.1"/>
    <property type="molecule type" value="Genomic_DNA"/>
</dbReference>
<sequence>MLGVKYGIPTAIFDISKGLLVILISFSLGTNVVVAHLSGLMTIVGHIFPFYLRFKGGQGVAAATGMLLCYLVNYLITKPEFIFFLFYLILLSVIFFYISRIGTLLSIAVLPLLGYSIYIYFPGCQYNVFFWIVIAHITTIGIYNILKEGKFKIEDTNFQTYWWRVAIRPFAIIFLIFYIVFTKVPSLFILGSVTLVLVVFDIFRLMHKKTNEVLKTKVKALLRKNEIKTFSSFTIFLLPCL</sequence>
<keyword evidence="3" id="KW-0808">Transferase</keyword>
<keyword evidence="5 10" id="KW-1133">Transmembrane helix</keyword>
<dbReference type="AlphaFoldDB" id="X1CZY8"/>
<evidence type="ECO:0000256" key="1">
    <source>
        <dbReference type="ARBA" id="ARBA00022475"/>
    </source>
</evidence>
<name>X1CZY8_9ZZZZ</name>
<proteinExistence type="predicted"/>
<keyword evidence="8" id="KW-0594">Phospholipid biosynthesis</keyword>
<feature type="transmembrane region" description="Helical" evidence="10">
    <location>
        <begin position="56"/>
        <end position="75"/>
    </location>
</feature>
<dbReference type="GO" id="GO:0043772">
    <property type="term" value="F:acyl-phosphate glycerol-3-phosphate acyltransferase activity"/>
    <property type="evidence" value="ECO:0007669"/>
    <property type="project" value="InterPro"/>
</dbReference>
<evidence type="ECO:0000256" key="7">
    <source>
        <dbReference type="ARBA" id="ARBA00023136"/>
    </source>
</evidence>
<feature type="transmembrane region" description="Helical" evidence="10">
    <location>
        <begin position="128"/>
        <end position="146"/>
    </location>
</feature>
<dbReference type="Pfam" id="PF02660">
    <property type="entry name" value="G3P_acyltransf"/>
    <property type="match status" value="1"/>
</dbReference>
<feature type="transmembrane region" description="Helical" evidence="10">
    <location>
        <begin position="105"/>
        <end position="122"/>
    </location>
</feature>
<dbReference type="SMART" id="SM01207">
    <property type="entry name" value="G3P_acyltransf"/>
    <property type="match status" value="1"/>
</dbReference>
<organism evidence="11">
    <name type="scientific">marine sediment metagenome</name>
    <dbReference type="NCBI Taxonomy" id="412755"/>
    <lineage>
        <taxon>unclassified sequences</taxon>
        <taxon>metagenomes</taxon>
        <taxon>ecological metagenomes</taxon>
    </lineage>
</organism>
<feature type="transmembrane region" description="Helical" evidence="10">
    <location>
        <begin position="187"/>
        <end position="206"/>
    </location>
</feature>
<evidence type="ECO:0000256" key="3">
    <source>
        <dbReference type="ARBA" id="ARBA00022679"/>
    </source>
</evidence>